<evidence type="ECO:0000256" key="15">
    <source>
        <dbReference type="ARBA" id="ARBA00023239"/>
    </source>
</evidence>
<evidence type="ECO:0000256" key="6">
    <source>
        <dbReference type="ARBA" id="ARBA00012126"/>
    </source>
</evidence>
<evidence type="ECO:0000256" key="13">
    <source>
        <dbReference type="ARBA" id="ARBA00023004"/>
    </source>
</evidence>
<dbReference type="InterPro" id="IPR019940">
    <property type="entry name" value="CofH_family"/>
</dbReference>
<keyword evidence="15" id="KW-0456">Lyase</keyword>
<dbReference type="Pfam" id="PF04055">
    <property type="entry name" value="Radical_SAM"/>
    <property type="match status" value="2"/>
</dbReference>
<dbReference type="NCBIfam" id="TIGR03550">
    <property type="entry name" value="F420_cofG"/>
    <property type="match status" value="1"/>
</dbReference>
<dbReference type="InterPro" id="IPR006638">
    <property type="entry name" value="Elp3/MiaA/NifB-like_rSAM"/>
</dbReference>
<dbReference type="SFLD" id="SFLDG01388">
    <property type="entry name" value="7_8-didemethyl-8-hydroxy-5-dea"/>
    <property type="match status" value="2"/>
</dbReference>
<dbReference type="PROSITE" id="PS51918">
    <property type="entry name" value="RADICAL_SAM"/>
    <property type="match status" value="2"/>
</dbReference>
<dbReference type="EMBL" id="UINC01013927">
    <property type="protein sequence ID" value="SVA59784.1"/>
    <property type="molecule type" value="Genomic_DNA"/>
</dbReference>
<evidence type="ECO:0000256" key="9">
    <source>
        <dbReference type="ARBA" id="ARBA00022485"/>
    </source>
</evidence>
<dbReference type="SFLD" id="SFLDF00294">
    <property type="entry name" value="7_8-didemethyl-8-hydroxy-5-dea"/>
    <property type="match status" value="1"/>
</dbReference>
<accession>A0A381X4W3</accession>
<evidence type="ECO:0000259" key="18">
    <source>
        <dbReference type="PROSITE" id="PS51918"/>
    </source>
</evidence>
<sequence length="800" mass="88225">MDRFWSRRPEPEEALALAELPVGSSLLELAAALRDQGFGSLVTYSPKVFVPLTELCRDVCHYCTFAKRPRQLSNVYMTEHQVLDIAGRGARAGCHEVLFTLGDKPESRYRAAREALQALGCESTVDYLLQMAGRVVEQTGLLPHINAGILSADQMLALKEVSVSQGIMLESASARLAASGGPHHGSPDKDPAIRLANIELAGQLKVPFTTGILVGIGETRQERIESLLALRELHDRYGHIQEVIIQPFRPKPGTLMADHIGADDDELKWSIAVTRIIFGPEMSVQAPPNLSPDTEIELIAAGINDFGGVSPVTCDHVNPEAPWPQLAVLKINTEQANKLLVARLPIYPRYISADSDWVSPSIANALLRHVDASGLARTDNWVPGELTKAPFSVGQFMKAHKGSHIGRIEKQLDQGLELSETDIVQLFNARGSEFDEVCQLADELRRSAVGDTVTYVVNRNINYTNICSYRCGFCAFSKSSTLKGLRDKAYVLDIAEIVRRAEEAWERGATEVCLQGGIHPDFTGETYLEICRAIRSALPALHIHAFSPLEIQQGAATLNISVRSFLEKLKESGLSTLPGTAAEILDDEVRRIICPDKLTTSEWLEVVETAHQLKLPTTATIMFGHVDQPYHWARHLRRIRDLQVRTNGFTEFVPLPFIHQEAPLYRRDSCRQGPTFRESILMHAVSRIVLHGHISNIQASWTKMGRSGITQLLNAGVNDLGGTLMNESISRAAGTRNGQELPPQEMDQLIASVGREPLQRTTAYGRPVGDRVQRSYRAEPLKELYVGAVSRSTTAPQPTA</sequence>
<dbReference type="AlphaFoldDB" id="A0A381X4W3"/>
<comment type="similarity">
    <text evidence="5">In the N-terminal section; belongs to the radical SAM superfamily. CofG family.</text>
</comment>
<dbReference type="NCBIfam" id="TIGR00423">
    <property type="entry name" value="CofH family radical SAM protein"/>
    <property type="match status" value="1"/>
</dbReference>
<dbReference type="InterPro" id="IPR045567">
    <property type="entry name" value="CofH/MnqC-like_C"/>
</dbReference>
<dbReference type="Pfam" id="PF19288">
    <property type="entry name" value="CofH_C"/>
    <property type="match status" value="1"/>
</dbReference>
<dbReference type="SFLD" id="SFLDG01389">
    <property type="entry name" value="menaquinone_synthsis_involved"/>
    <property type="match status" value="1"/>
</dbReference>
<dbReference type="HAMAP" id="MF_01611">
    <property type="entry name" value="FO_synth_sub1"/>
    <property type="match status" value="1"/>
</dbReference>
<dbReference type="InterPro" id="IPR020050">
    <property type="entry name" value="FO_synthase_su2"/>
</dbReference>
<feature type="domain" description="Radical SAM core" evidence="18">
    <location>
        <begin position="42"/>
        <end position="289"/>
    </location>
</feature>
<dbReference type="PANTHER" id="PTHR43076">
    <property type="entry name" value="FO SYNTHASE (COFH)"/>
    <property type="match status" value="1"/>
</dbReference>
<dbReference type="InterPro" id="IPR034405">
    <property type="entry name" value="F420"/>
</dbReference>
<evidence type="ECO:0000256" key="4">
    <source>
        <dbReference type="ARBA" id="ARBA00010051"/>
    </source>
</evidence>
<dbReference type="InterPro" id="IPR019939">
    <property type="entry name" value="CofG_family"/>
</dbReference>
<dbReference type="GO" id="GO:0044689">
    <property type="term" value="F:7,8-didemethyl-8-hydroxy-5-deazariboflavin synthase activity"/>
    <property type="evidence" value="ECO:0007669"/>
    <property type="project" value="UniProtKB-EC"/>
</dbReference>
<evidence type="ECO:0000256" key="1">
    <source>
        <dbReference type="ARBA" id="ARBA00001966"/>
    </source>
</evidence>
<evidence type="ECO:0000313" key="19">
    <source>
        <dbReference type="EMBL" id="SVA59784.1"/>
    </source>
</evidence>
<comment type="function">
    <text evidence="2">Catalyzes the radical-mediated synthesis of 7,8-didemethyl-8-hydroxy-5-deazariboflavin (FO) from 5-amino-6-(D-ribitylamino)uracil and L-tyrosine.</text>
</comment>
<keyword evidence="13" id="KW-0408">Iron</keyword>
<evidence type="ECO:0000256" key="3">
    <source>
        <dbReference type="ARBA" id="ARBA00004712"/>
    </source>
</evidence>
<dbReference type="EC" id="2.5.1.147" evidence="7"/>
<dbReference type="InterPro" id="IPR013785">
    <property type="entry name" value="Aldolase_TIM"/>
</dbReference>
<dbReference type="NCBIfam" id="NF004884">
    <property type="entry name" value="PRK06245.1"/>
    <property type="match status" value="1"/>
</dbReference>
<dbReference type="SUPFAM" id="SSF102114">
    <property type="entry name" value="Radical SAM enzymes"/>
    <property type="match status" value="2"/>
</dbReference>
<keyword evidence="10" id="KW-0808">Transferase</keyword>
<comment type="catalytic activity">
    <reaction evidence="16">
        <text>5-amino-6-(D-ribitylamino)uracil + L-tyrosine + S-adenosyl-L-methionine = 5-amino-5-(4-hydroxybenzyl)-6-(D-ribitylimino)-5,6-dihydrouracil + 2-iminoacetate + 5'-deoxyadenosine + L-methionine + H(+)</text>
        <dbReference type="Rhea" id="RHEA:55200"/>
        <dbReference type="ChEBI" id="CHEBI:15378"/>
        <dbReference type="ChEBI" id="CHEBI:15934"/>
        <dbReference type="ChEBI" id="CHEBI:17319"/>
        <dbReference type="ChEBI" id="CHEBI:57844"/>
        <dbReference type="ChEBI" id="CHEBI:58315"/>
        <dbReference type="ChEBI" id="CHEBI:59789"/>
        <dbReference type="ChEBI" id="CHEBI:77846"/>
        <dbReference type="ChEBI" id="CHEBI:85936"/>
        <dbReference type="EC" id="2.5.1.147"/>
    </reaction>
</comment>
<dbReference type="SFLD" id="SFLDF00343">
    <property type="entry name" value="aminofutalosine_synthase_(mqnE"/>
    <property type="match status" value="1"/>
</dbReference>
<gene>
    <name evidence="19" type="ORF">METZ01_LOCUS112638</name>
</gene>
<evidence type="ECO:0000256" key="17">
    <source>
        <dbReference type="ARBA" id="ARBA00048974"/>
    </source>
</evidence>
<evidence type="ECO:0000256" key="2">
    <source>
        <dbReference type="ARBA" id="ARBA00003692"/>
    </source>
</evidence>
<keyword evidence="11" id="KW-0949">S-adenosyl-L-methionine</keyword>
<dbReference type="Gene3D" id="3.20.20.70">
    <property type="entry name" value="Aldolase class I"/>
    <property type="match status" value="2"/>
</dbReference>
<evidence type="ECO:0000256" key="12">
    <source>
        <dbReference type="ARBA" id="ARBA00022723"/>
    </source>
</evidence>
<dbReference type="GO" id="GO:0141093">
    <property type="term" value="F:5-amino-6-(D-ribitylamino)uracil--L-tyrosine 4-hydroxyphenyl transferase activity"/>
    <property type="evidence" value="ECO:0007669"/>
    <property type="project" value="UniProtKB-EC"/>
</dbReference>
<evidence type="ECO:0000256" key="14">
    <source>
        <dbReference type="ARBA" id="ARBA00023014"/>
    </source>
</evidence>
<dbReference type="FunFam" id="3.20.20.70:FF:000134">
    <property type="entry name" value="7,8-didemethyl-8-hydroxy-5-deazariboflavin synthase"/>
    <property type="match status" value="1"/>
</dbReference>
<dbReference type="SFLD" id="SFLDS00029">
    <property type="entry name" value="Radical_SAM"/>
    <property type="match status" value="3"/>
</dbReference>
<keyword evidence="14" id="KW-0411">Iron-sulfur</keyword>
<evidence type="ECO:0000256" key="16">
    <source>
        <dbReference type="ARBA" id="ARBA00048468"/>
    </source>
</evidence>
<comment type="catalytic activity">
    <reaction evidence="17">
        <text>5-amino-5-(4-hydroxybenzyl)-6-(D-ribitylimino)-5,6-dihydrouracil + S-adenosyl-L-methionine = 7,8-didemethyl-8-hydroxy-5-deazariboflavin + 5'-deoxyadenosine + L-methionine + NH4(+) + H(+)</text>
        <dbReference type="Rhea" id="RHEA:55204"/>
        <dbReference type="ChEBI" id="CHEBI:15378"/>
        <dbReference type="ChEBI" id="CHEBI:17319"/>
        <dbReference type="ChEBI" id="CHEBI:28938"/>
        <dbReference type="ChEBI" id="CHEBI:57844"/>
        <dbReference type="ChEBI" id="CHEBI:59789"/>
        <dbReference type="ChEBI" id="CHEBI:59904"/>
        <dbReference type="ChEBI" id="CHEBI:85936"/>
        <dbReference type="EC" id="4.3.1.32"/>
    </reaction>
</comment>
<reference evidence="19" key="1">
    <citation type="submission" date="2018-05" db="EMBL/GenBank/DDBJ databases">
        <authorList>
            <person name="Lanie J.A."/>
            <person name="Ng W.-L."/>
            <person name="Kazmierczak K.M."/>
            <person name="Andrzejewski T.M."/>
            <person name="Davidsen T.M."/>
            <person name="Wayne K.J."/>
            <person name="Tettelin H."/>
            <person name="Glass J.I."/>
            <person name="Rusch D."/>
            <person name="Podicherti R."/>
            <person name="Tsui H.-C.T."/>
            <person name="Winkler M.E."/>
        </authorList>
    </citation>
    <scope>NUCLEOTIDE SEQUENCE</scope>
</reference>
<dbReference type="NCBIfam" id="NF005609">
    <property type="entry name" value="PRK07360.1"/>
    <property type="match status" value="1"/>
</dbReference>
<organism evidence="19">
    <name type="scientific">marine metagenome</name>
    <dbReference type="NCBI Taxonomy" id="408172"/>
    <lineage>
        <taxon>unclassified sequences</taxon>
        <taxon>metagenomes</taxon>
        <taxon>ecological metagenomes</taxon>
    </lineage>
</organism>
<dbReference type="CDD" id="cd01335">
    <property type="entry name" value="Radical_SAM"/>
    <property type="match status" value="2"/>
</dbReference>
<dbReference type="InterPro" id="IPR058240">
    <property type="entry name" value="rSAM_sf"/>
</dbReference>
<keyword evidence="12" id="KW-0479">Metal-binding</keyword>
<protein>
    <recommendedName>
        <fullName evidence="8">FO synthase</fullName>
        <ecNumber evidence="7">2.5.1.147</ecNumber>
        <ecNumber evidence="6">4.3.1.32</ecNumber>
    </recommendedName>
</protein>
<dbReference type="UniPathway" id="UPA00072"/>
<dbReference type="EC" id="4.3.1.32" evidence="6"/>
<evidence type="ECO:0000256" key="8">
    <source>
        <dbReference type="ARBA" id="ARBA00022220"/>
    </source>
</evidence>
<comment type="pathway">
    <text evidence="3">Cofactor biosynthesis; coenzyme F0 biosynthesis.</text>
</comment>
<dbReference type="InterPro" id="IPR007197">
    <property type="entry name" value="rSAM"/>
</dbReference>
<dbReference type="SMART" id="SM00729">
    <property type="entry name" value="Elp3"/>
    <property type="match status" value="2"/>
</dbReference>
<dbReference type="NCBIfam" id="TIGR03551">
    <property type="entry name" value="F420_cofH"/>
    <property type="match status" value="1"/>
</dbReference>
<comment type="similarity">
    <text evidence="4">In the C-terminal section; belongs to the radical SAM superfamily. CofH family.</text>
</comment>
<dbReference type="GO" id="GO:0046872">
    <property type="term" value="F:metal ion binding"/>
    <property type="evidence" value="ECO:0007669"/>
    <property type="project" value="UniProtKB-KW"/>
</dbReference>
<dbReference type="HAMAP" id="MF_01612">
    <property type="entry name" value="FO_synth_sub2"/>
    <property type="match status" value="1"/>
</dbReference>
<feature type="domain" description="Radical SAM core" evidence="18">
    <location>
        <begin position="453"/>
        <end position="691"/>
    </location>
</feature>
<evidence type="ECO:0000256" key="10">
    <source>
        <dbReference type="ARBA" id="ARBA00022679"/>
    </source>
</evidence>
<evidence type="ECO:0000256" key="11">
    <source>
        <dbReference type="ARBA" id="ARBA00022691"/>
    </source>
</evidence>
<evidence type="ECO:0000256" key="5">
    <source>
        <dbReference type="ARBA" id="ARBA00010826"/>
    </source>
</evidence>
<keyword evidence="9" id="KW-0004">4Fe-4S</keyword>
<proteinExistence type="inferred from homology"/>
<dbReference type="GO" id="GO:0051539">
    <property type="term" value="F:4 iron, 4 sulfur cluster binding"/>
    <property type="evidence" value="ECO:0007669"/>
    <property type="project" value="UniProtKB-KW"/>
</dbReference>
<dbReference type="SFLD" id="SFLDG01064">
    <property type="entry name" value="F420__menaquinone_cofactor_bio"/>
    <property type="match status" value="3"/>
</dbReference>
<comment type="cofactor">
    <cofactor evidence="1">
        <name>[4Fe-4S] cluster</name>
        <dbReference type="ChEBI" id="CHEBI:49883"/>
    </cofactor>
</comment>
<dbReference type="PANTHER" id="PTHR43076:SF1">
    <property type="entry name" value="LIPOYL SYNTHASE 2"/>
    <property type="match status" value="1"/>
</dbReference>
<name>A0A381X4W3_9ZZZZ</name>
<evidence type="ECO:0000256" key="7">
    <source>
        <dbReference type="ARBA" id="ARBA00012289"/>
    </source>
</evidence>